<protein>
    <recommendedName>
        <fullName evidence="3">P/Homo B domain-containing protein</fullName>
    </recommendedName>
</protein>
<dbReference type="InterPro" id="IPR008979">
    <property type="entry name" value="Galactose-bd-like_sf"/>
</dbReference>
<dbReference type="AlphaFoldDB" id="A0A6B3NHS3"/>
<proteinExistence type="predicted"/>
<gene>
    <name evidence="4" type="ORF">F6J89_22970</name>
</gene>
<dbReference type="SUPFAM" id="SSF49785">
    <property type="entry name" value="Galactose-binding domain-like"/>
    <property type="match status" value="1"/>
</dbReference>
<dbReference type="PROSITE" id="PS51829">
    <property type="entry name" value="P_HOMO_B"/>
    <property type="match status" value="1"/>
</dbReference>
<sequence>MSESIFNAVTTISRDEKVTTVAPEYSIFVGGGGNIPDGNGSFQDDIVIEENFCISEVKVTLQDFVHTWVGDLVVRLRHLETNTVVDLFRRPGQPKFSSSGYCSDLNGDYSFNNYSDQNFEVAAAEHELIPSGNYASVQSLSTLGGMPSTGTWRLIINDCSAGDSGSLGSWKLELSRN</sequence>
<dbReference type="Gene3D" id="2.60.120.260">
    <property type="entry name" value="Galactose-binding domain-like"/>
    <property type="match status" value="1"/>
</dbReference>
<dbReference type="GO" id="GO:0004252">
    <property type="term" value="F:serine-type endopeptidase activity"/>
    <property type="evidence" value="ECO:0007669"/>
    <property type="project" value="InterPro"/>
</dbReference>
<evidence type="ECO:0000259" key="3">
    <source>
        <dbReference type="PROSITE" id="PS51829"/>
    </source>
</evidence>
<dbReference type="GO" id="GO:0006508">
    <property type="term" value="P:proteolysis"/>
    <property type="evidence" value="ECO:0007669"/>
    <property type="project" value="UniProtKB-KW"/>
</dbReference>
<organism evidence="4">
    <name type="scientific">Symploca sp. SIO1C4</name>
    <dbReference type="NCBI Taxonomy" id="2607765"/>
    <lineage>
        <taxon>Bacteria</taxon>
        <taxon>Bacillati</taxon>
        <taxon>Cyanobacteriota</taxon>
        <taxon>Cyanophyceae</taxon>
        <taxon>Coleofasciculales</taxon>
        <taxon>Coleofasciculaceae</taxon>
        <taxon>Symploca</taxon>
    </lineage>
</organism>
<comment type="caution">
    <text evidence="4">The sequence shown here is derived from an EMBL/GenBank/DDBJ whole genome shotgun (WGS) entry which is preliminary data.</text>
</comment>
<keyword evidence="2" id="KW-0378">Hydrolase</keyword>
<name>A0A6B3NHS3_9CYAN</name>
<accession>A0A6B3NHS3</accession>
<dbReference type="InterPro" id="IPR002884">
    <property type="entry name" value="P_dom"/>
</dbReference>
<evidence type="ECO:0000256" key="2">
    <source>
        <dbReference type="ARBA" id="ARBA00022801"/>
    </source>
</evidence>
<reference evidence="4" key="1">
    <citation type="submission" date="2019-11" db="EMBL/GenBank/DDBJ databases">
        <title>Genomic insights into an expanded diversity of filamentous marine cyanobacteria reveals the extraordinary biosynthetic potential of Moorea and Okeania.</title>
        <authorList>
            <person name="Ferreira Leao T."/>
            <person name="Wang M."/>
            <person name="Moss N."/>
            <person name="Da Silva R."/>
            <person name="Sanders J."/>
            <person name="Nurk S."/>
            <person name="Gurevich A."/>
            <person name="Humphrey G."/>
            <person name="Reher R."/>
            <person name="Zhu Q."/>
            <person name="Belda-Ferre P."/>
            <person name="Glukhov E."/>
            <person name="Rex R."/>
            <person name="Dorrestein P.C."/>
            <person name="Knight R."/>
            <person name="Pevzner P."/>
            <person name="Gerwick W.H."/>
            <person name="Gerwick L."/>
        </authorList>
    </citation>
    <scope>NUCLEOTIDE SEQUENCE</scope>
    <source>
        <strain evidence="4">SIO1C4</strain>
    </source>
</reference>
<evidence type="ECO:0000313" key="4">
    <source>
        <dbReference type="EMBL" id="NER30405.1"/>
    </source>
</evidence>
<dbReference type="Pfam" id="PF01483">
    <property type="entry name" value="P_proprotein"/>
    <property type="match status" value="1"/>
</dbReference>
<dbReference type="EMBL" id="JAAHFQ010000548">
    <property type="protein sequence ID" value="NER30405.1"/>
    <property type="molecule type" value="Genomic_DNA"/>
</dbReference>
<keyword evidence="1" id="KW-0645">Protease</keyword>
<evidence type="ECO:0000256" key="1">
    <source>
        <dbReference type="ARBA" id="ARBA00022670"/>
    </source>
</evidence>
<feature type="domain" description="P/Homo B" evidence="3">
    <location>
        <begin position="21"/>
        <end position="177"/>
    </location>
</feature>